<comment type="caution">
    <text evidence="1">The sequence shown here is derived from an EMBL/GenBank/DDBJ whole genome shotgun (WGS) entry which is preliminary data.</text>
</comment>
<reference evidence="1" key="1">
    <citation type="submission" date="2022-10" db="EMBL/GenBank/DDBJ databases">
        <title>Culturing micro-colonial fungi from biological soil crusts in the Mojave desert and describing Neophaeococcomyces mojavensis, and introducing the new genera and species Taxawa tesnikishii.</title>
        <authorList>
            <person name="Kurbessoian T."/>
            <person name="Stajich J.E."/>
        </authorList>
    </citation>
    <scope>NUCLEOTIDE SEQUENCE</scope>
    <source>
        <strain evidence="1">JES_112</strain>
    </source>
</reference>
<protein>
    <submittedName>
        <fullName evidence="1">Uncharacterized protein</fullName>
    </submittedName>
</protein>
<gene>
    <name evidence="1" type="ORF">H2198_008851</name>
</gene>
<accession>A0ACC2ZWF9</accession>
<keyword evidence="2" id="KW-1185">Reference proteome</keyword>
<evidence type="ECO:0000313" key="2">
    <source>
        <dbReference type="Proteomes" id="UP001172386"/>
    </source>
</evidence>
<sequence length="647" mass="72834">MDDEHCGNLQLFSNRGLKFSGLAHKWAVKGKETGCGYCSLMIDILDAFVPCWGSEPGDLFISVELAVTRPLEFWVSRSLSDRMHDQMGDVLRVVHLGIEKDRKIPVLPHIDHALSHLGTLHALPLSSRSHGSFEFIRKCMVSCASHEQCKQPSTTPLPTRVVRLGSGPEDIALQETVGRYGEYAALSYCWGKDKTLHKTIHENYGAMKASIPSCKLPATLKDAITLARELGFRYIWIDSLCIIQNDRKDWEKEAARMGHYYQNAALTIAASWSTSASSGLFHDRPVISAPQILQFRGMDGMSYPIIAQARGQRLQTAALHEQLGPLSDRGWTFQENLLSARVIHFTNSQLIWECTTELLSEDTYPIQGLYDGLIGDFRKHRQGDDFDRWSHFVEIYSRRELTNPNDRLPAISGVAALFQQETGHEYAAGLWKDHMSTHLMWVNDMEGDMSDATLSGPTWSWASIKGGVKTAAVWLRSLPFNPLCVVHDTLTTPVGENPFGQVERGTVIVTGPVLQMDMQWDGILSEFDLPWYRLLHDQEPDIYFVPDSNLEPVTVNIGSESVLQTSHRSQKPPMALKATIWCLWLLKSDPPEELKERNQLWFMCLYGLVLAPTRDFGRDKTYVRIGSVMTKTTRLLGESNTATLTIV</sequence>
<dbReference type="Proteomes" id="UP001172386">
    <property type="component" value="Unassembled WGS sequence"/>
</dbReference>
<evidence type="ECO:0000313" key="1">
    <source>
        <dbReference type="EMBL" id="KAJ9651887.1"/>
    </source>
</evidence>
<name>A0ACC2ZWF9_9EURO</name>
<proteinExistence type="predicted"/>
<organism evidence="1 2">
    <name type="scientific">Neophaeococcomyces mojaviensis</name>
    <dbReference type="NCBI Taxonomy" id="3383035"/>
    <lineage>
        <taxon>Eukaryota</taxon>
        <taxon>Fungi</taxon>
        <taxon>Dikarya</taxon>
        <taxon>Ascomycota</taxon>
        <taxon>Pezizomycotina</taxon>
        <taxon>Eurotiomycetes</taxon>
        <taxon>Chaetothyriomycetidae</taxon>
        <taxon>Chaetothyriales</taxon>
        <taxon>Chaetothyriales incertae sedis</taxon>
        <taxon>Neophaeococcomyces</taxon>
    </lineage>
</organism>
<dbReference type="EMBL" id="JAPDRQ010000230">
    <property type="protein sequence ID" value="KAJ9651887.1"/>
    <property type="molecule type" value="Genomic_DNA"/>
</dbReference>